<dbReference type="PANTHER" id="PTHR35609">
    <property type="entry name" value="MACRO DOMAIN-CONTAINING PROTEIN"/>
    <property type="match status" value="1"/>
</dbReference>
<comment type="caution">
    <text evidence="1">The sequence shown here is derived from an EMBL/GenBank/DDBJ whole genome shotgun (WGS) entry which is preliminary data.</text>
</comment>
<evidence type="ECO:0000313" key="1">
    <source>
        <dbReference type="EMBL" id="PKR80746.1"/>
    </source>
</evidence>
<dbReference type="AlphaFoldDB" id="A0A2I0R2F4"/>
<dbReference type="RefSeq" id="WP_101334528.1">
    <property type="nucleotide sequence ID" value="NZ_PJNI01000008.1"/>
</dbReference>
<dbReference type="OrthoDB" id="1452819at2"/>
<organism evidence="1 2">
    <name type="scientific">Brumimicrobium salinarum</name>
    <dbReference type="NCBI Taxonomy" id="2058658"/>
    <lineage>
        <taxon>Bacteria</taxon>
        <taxon>Pseudomonadati</taxon>
        <taxon>Bacteroidota</taxon>
        <taxon>Flavobacteriia</taxon>
        <taxon>Flavobacteriales</taxon>
        <taxon>Crocinitomicaceae</taxon>
        <taxon>Brumimicrobium</taxon>
    </lineage>
</organism>
<proteinExistence type="predicted"/>
<accession>A0A2I0R2F4</accession>
<protein>
    <submittedName>
        <fullName evidence="1">Uncharacterized protein</fullName>
    </submittedName>
</protein>
<sequence length="329" mass="36894">MWFKQLVGFEEESPKNVQKNIRIDGNQLISKVNGKSYQYGTLEIPTLEALRKTSPIGKFKGDQIMVHEIVGDVQKMHCDSKNKNAFFQAASQFNLLEMVGPHVSPEQGVDIYEHDRTQGPACAIACGAGTIFRNYFVPVKDQLGQTKNKQVDCLELIGKELNNAQHDLWEMSNGYALPNEEGLLNINGQLSQLTPPQKEHLKGQLKIGIQWDTEVTLSKNKQIVSQAYCSALPVAYSRLEPMYWERFARLILEASYEATLHAALINYERTGSKKVFLTLLGGGAFGNDTKWILDALKIALNRFKNTPLEVGIVSYGRSNEEVLGITKIF</sequence>
<reference evidence="1 2" key="1">
    <citation type="submission" date="2017-12" db="EMBL/GenBank/DDBJ databases">
        <title>The draft genome sequence of Brumimicrobium saltpan LHR20.</title>
        <authorList>
            <person name="Do Z.-J."/>
            <person name="Luo H.-R."/>
        </authorList>
    </citation>
    <scope>NUCLEOTIDE SEQUENCE [LARGE SCALE GENOMIC DNA]</scope>
    <source>
        <strain evidence="1 2">LHR20</strain>
    </source>
</reference>
<dbReference type="EMBL" id="PJNI01000008">
    <property type="protein sequence ID" value="PKR80746.1"/>
    <property type="molecule type" value="Genomic_DNA"/>
</dbReference>
<evidence type="ECO:0000313" key="2">
    <source>
        <dbReference type="Proteomes" id="UP000236654"/>
    </source>
</evidence>
<dbReference type="PANTHER" id="PTHR35609:SF1">
    <property type="entry name" value="MACRO DOMAIN-CONTAINING PROTEIN"/>
    <property type="match status" value="1"/>
</dbReference>
<name>A0A2I0R2F4_9FLAO</name>
<dbReference type="Proteomes" id="UP000236654">
    <property type="component" value="Unassembled WGS sequence"/>
</dbReference>
<keyword evidence="2" id="KW-1185">Reference proteome</keyword>
<gene>
    <name evidence="1" type="ORF">CW751_08215</name>
</gene>